<dbReference type="AlphaFoldDB" id="A0A0A9E149"/>
<accession>A0A0A9E149</accession>
<reference evidence="2" key="1">
    <citation type="submission" date="2014-09" db="EMBL/GenBank/DDBJ databases">
        <authorList>
            <person name="Magalhaes I.L.F."/>
            <person name="Oliveira U."/>
            <person name="Santos F.R."/>
            <person name="Vidigal T.H.D.A."/>
            <person name="Brescovit A.D."/>
            <person name="Santos A.J."/>
        </authorList>
    </citation>
    <scope>NUCLEOTIDE SEQUENCE</scope>
    <source>
        <tissue evidence="2">Shoot tissue taken approximately 20 cm above the soil surface</tissue>
    </source>
</reference>
<organism evidence="2">
    <name type="scientific">Arundo donax</name>
    <name type="common">Giant reed</name>
    <name type="synonym">Donax arundinaceus</name>
    <dbReference type="NCBI Taxonomy" id="35708"/>
    <lineage>
        <taxon>Eukaryota</taxon>
        <taxon>Viridiplantae</taxon>
        <taxon>Streptophyta</taxon>
        <taxon>Embryophyta</taxon>
        <taxon>Tracheophyta</taxon>
        <taxon>Spermatophyta</taxon>
        <taxon>Magnoliopsida</taxon>
        <taxon>Liliopsida</taxon>
        <taxon>Poales</taxon>
        <taxon>Poaceae</taxon>
        <taxon>PACMAD clade</taxon>
        <taxon>Arundinoideae</taxon>
        <taxon>Arundineae</taxon>
        <taxon>Arundo</taxon>
    </lineage>
</organism>
<name>A0A0A9E149_ARUDO</name>
<sequence length="52" mass="6111">MLQPHHQRLRELHRSSTQMPQIRGRTTRRHQTATISLGETAEREGAYEQAEE</sequence>
<dbReference type="EMBL" id="GBRH01205157">
    <property type="protein sequence ID" value="JAD92738.1"/>
    <property type="molecule type" value="Transcribed_RNA"/>
</dbReference>
<protein>
    <submittedName>
        <fullName evidence="2">Uncharacterized protein</fullName>
    </submittedName>
</protein>
<evidence type="ECO:0000313" key="2">
    <source>
        <dbReference type="EMBL" id="JAD92738.1"/>
    </source>
</evidence>
<feature type="region of interest" description="Disordered" evidence="1">
    <location>
        <begin position="1"/>
        <end position="52"/>
    </location>
</feature>
<reference evidence="2" key="2">
    <citation type="journal article" date="2015" name="Data Brief">
        <title>Shoot transcriptome of the giant reed, Arundo donax.</title>
        <authorList>
            <person name="Barrero R.A."/>
            <person name="Guerrero F.D."/>
            <person name="Moolhuijzen P."/>
            <person name="Goolsby J.A."/>
            <person name="Tidwell J."/>
            <person name="Bellgard S.E."/>
            <person name="Bellgard M.I."/>
        </authorList>
    </citation>
    <scope>NUCLEOTIDE SEQUENCE</scope>
    <source>
        <tissue evidence="2">Shoot tissue taken approximately 20 cm above the soil surface</tissue>
    </source>
</reference>
<proteinExistence type="predicted"/>
<evidence type="ECO:0000256" key="1">
    <source>
        <dbReference type="SAM" id="MobiDB-lite"/>
    </source>
</evidence>